<reference evidence="1" key="3">
    <citation type="submission" date="2010-09" db="EMBL/GenBank/DDBJ databases">
        <title>Annotation of Gaeumannomyces graminis var. tritici R3-111a-1.</title>
        <authorList>
            <consortium name="The Broad Institute Genome Sequencing Platform"/>
            <person name="Ma L.-J."/>
            <person name="Dead R."/>
            <person name="Young S.K."/>
            <person name="Zeng Q."/>
            <person name="Gargeya S."/>
            <person name="Fitzgerald M."/>
            <person name="Haas B."/>
            <person name="Abouelleil A."/>
            <person name="Alvarado L."/>
            <person name="Arachchi H.M."/>
            <person name="Berlin A."/>
            <person name="Brown A."/>
            <person name="Chapman S.B."/>
            <person name="Chen Z."/>
            <person name="Dunbar C."/>
            <person name="Freedman E."/>
            <person name="Gearin G."/>
            <person name="Gellesch M."/>
            <person name="Goldberg J."/>
            <person name="Griggs A."/>
            <person name="Gujja S."/>
            <person name="Heiman D."/>
            <person name="Howarth C."/>
            <person name="Larson L."/>
            <person name="Lui A."/>
            <person name="MacDonald P.J.P."/>
            <person name="Mehta T."/>
            <person name="Montmayeur A."/>
            <person name="Murphy C."/>
            <person name="Neiman D."/>
            <person name="Pearson M."/>
            <person name="Priest M."/>
            <person name="Roberts A."/>
            <person name="Saif S."/>
            <person name="Shea T."/>
            <person name="Shenoy N."/>
            <person name="Sisk P."/>
            <person name="Stolte C."/>
            <person name="Sykes S."/>
            <person name="Yandava C."/>
            <person name="Wortman J."/>
            <person name="Nusbaum C."/>
            <person name="Birren B."/>
        </authorList>
    </citation>
    <scope>NUCLEOTIDE SEQUENCE</scope>
    <source>
        <strain evidence="1">R3-111a-1</strain>
    </source>
</reference>
<gene>
    <name evidence="2" type="primary">20352626</name>
    <name evidence="1" type="ORF">GGTG_12168</name>
</gene>
<protein>
    <submittedName>
        <fullName evidence="1 2">Uncharacterized protein</fullName>
    </submittedName>
</protein>
<reference evidence="2" key="5">
    <citation type="submission" date="2018-04" db="UniProtKB">
        <authorList>
            <consortium name="EnsemblFungi"/>
        </authorList>
    </citation>
    <scope>IDENTIFICATION</scope>
    <source>
        <strain evidence="2">R3-111a-1</strain>
    </source>
</reference>
<evidence type="ECO:0000313" key="1">
    <source>
        <dbReference type="EMBL" id="EJT69991.1"/>
    </source>
</evidence>
<organism evidence="1">
    <name type="scientific">Gaeumannomyces tritici (strain R3-111a-1)</name>
    <name type="common">Wheat and barley take-all root rot fungus</name>
    <name type="synonym">Gaeumannomyces graminis var. tritici</name>
    <dbReference type="NCBI Taxonomy" id="644352"/>
    <lineage>
        <taxon>Eukaryota</taxon>
        <taxon>Fungi</taxon>
        <taxon>Dikarya</taxon>
        <taxon>Ascomycota</taxon>
        <taxon>Pezizomycotina</taxon>
        <taxon>Sordariomycetes</taxon>
        <taxon>Sordariomycetidae</taxon>
        <taxon>Magnaporthales</taxon>
        <taxon>Magnaporthaceae</taxon>
        <taxon>Gaeumannomyces</taxon>
    </lineage>
</organism>
<accession>J3PF89</accession>
<dbReference type="AlphaFoldDB" id="J3PF89"/>
<dbReference type="eggNOG" id="ENOG502SVH9">
    <property type="taxonomic scope" value="Eukaryota"/>
</dbReference>
<dbReference type="HOGENOM" id="CLU_077469_0_0_1"/>
<dbReference type="GeneID" id="20352626"/>
<reference evidence="1" key="2">
    <citation type="submission" date="2010-07" db="EMBL/GenBank/DDBJ databases">
        <authorList>
            <consortium name="The Broad Institute Genome Sequencing Platform"/>
            <consortium name="Broad Institute Genome Sequencing Center for Infectious Disease"/>
            <person name="Ma L.-J."/>
            <person name="Dead R."/>
            <person name="Young S."/>
            <person name="Zeng Q."/>
            <person name="Koehrsen M."/>
            <person name="Alvarado L."/>
            <person name="Berlin A."/>
            <person name="Chapman S.B."/>
            <person name="Chen Z."/>
            <person name="Freedman E."/>
            <person name="Gellesch M."/>
            <person name="Goldberg J."/>
            <person name="Griggs A."/>
            <person name="Gujja S."/>
            <person name="Heilman E.R."/>
            <person name="Heiman D."/>
            <person name="Hepburn T."/>
            <person name="Howarth C."/>
            <person name="Jen D."/>
            <person name="Larson L."/>
            <person name="Mehta T."/>
            <person name="Neiman D."/>
            <person name="Pearson M."/>
            <person name="Roberts A."/>
            <person name="Saif S."/>
            <person name="Shea T."/>
            <person name="Shenoy N."/>
            <person name="Sisk P."/>
            <person name="Stolte C."/>
            <person name="Sykes S."/>
            <person name="Walk T."/>
            <person name="White J."/>
            <person name="Yandava C."/>
            <person name="Haas B."/>
            <person name="Nusbaum C."/>
            <person name="Birren B."/>
        </authorList>
    </citation>
    <scope>NUCLEOTIDE SEQUENCE</scope>
    <source>
        <strain evidence="1">R3-111a-1</strain>
    </source>
</reference>
<keyword evidence="3" id="KW-1185">Reference proteome</keyword>
<evidence type="ECO:0000313" key="3">
    <source>
        <dbReference type="Proteomes" id="UP000006039"/>
    </source>
</evidence>
<reference evidence="2" key="4">
    <citation type="journal article" date="2015" name="G3 (Bethesda)">
        <title>Genome sequences of three phytopathogenic species of the Magnaporthaceae family of fungi.</title>
        <authorList>
            <person name="Okagaki L.H."/>
            <person name="Nunes C.C."/>
            <person name="Sailsbery J."/>
            <person name="Clay B."/>
            <person name="Brown D."/>
            <person name="John T."/>
            <person name="Oh Y."/>
            <person name="Young N."/>
            <person name="Fitzgerald M."/>
            <person name="Haas B.J."/>
            <person name="Zeng Q."/>
            <person name="Young S."/>
            <person name="Adiconis X."/>
            <person name="Fan L."/>
            <person name="Levin J.Z."/>
            <person name="Mitchell T.K."/>
            <person name="Okubara P.A."/>
            <person name="Farman M.L."/>
            <person name="Kohn L.M."/>
            <person name="Birren B."/>
            <person name="Ma L.-J."/>
            <person name="Dean R.A."/>
        </authorList>
    </citation>
    <scope>NUCLEOTIDE SEQUENCE</scope>
    <source>
        <strain evidence="2">R3-111a-1</strain>
    </source>
</reference>
<dbReference type="Proteomes" id="UP000006039">
    <property type="component" value="Unassembled WGS sequence"/>
</dbReference>
<dbReference type="EMBL" id="GL385402">
    <property type="protein sequence ID" value="EJT69991.1"/>
    <property type="molecule type" value="Genomic_DNA"/>
</dbReference>
<dbReference type="OrthoDB" id="2322999at2759"/>
<dbReference type="EnsemblFungi" id="EJT69991">
    <property type="protein sequence ID" value="EJT69991"/>
    <property type="gene ID" value="GGTG_12168"/>
</dbReference>
<evidence type="ECO:0000313" key="2">
    <source>
        <dbReference type="EnsemblFungi" id="EJT69991"/>
    </source>
</evidence>
<sequence length="297" mass="32711">MCGVFFSGYIYPALPELAFASAFTNSRTVAAICLFGIMANICLASCDSLDIPLDDKLFERATSIYNNLPEVLTQPSIDEHLNFFGNLVLSHGVQDVIGFHLPHSHYPIPDNTILLGTNINVQGTNVEALIRRWAKPTPIEDVRGKQIHGHIYVVRSDGSLHPYEFQLGHAPDLSGIDLSHFLRDFAKAVKEKGLQKLIALEVLDPENTDRTLYEFIVNRVNHVLVDASMAKELVQTRTTGWTIKGEGNGGVRVLKNTAYAPPKEKGDSHIVYTDGKPDAKLETVSELARALAHVTGN</sequence>
<dbReference type="VEuPathDB" id="FungiDB:GGTG_12168"/>
<reference evidence="3" key="1">
    <citation type="submission" date="2010-07" db="EMBL/GenBank/DDBJ databases">
        <title>The genome sequence of Gaeumannomyces graminis var. tritici strain R3-111a-1.</title>
        <authorList>
            <consortium name="The Broad Institute Genome Sequencing Platform"/>
            <person name="Ma L.-J."/>
            <person name="Dead R."/>
            <person name="Young S."/>
            <person name="Zeng Q."/>
            <person name="Koehrsen M."/>
            <person name="Alvarado L."/>
            <person name="Berlin A."/>
            <person name="Chapman S.B."/>
            <person name="Chen Z."/>
            <person name="Freedman E."/>
            <person name="Gellesch M."/>
            <person name="Goldberg J."/>
            <person name="Griggs A."/>
            <person name="Gujja S."/>
            <person name="Heilman E.R."/>
            <person name="Heiman D."/>
            <person name="Hepburn T."/>
            <person name="Howarth C."/>
            <person name="Jen D."/>
            <person name="Larson L."/>
            <person name="Mehta T."/>
            <person name="Neiman D."/>
            <person name="Pearson M."/>
            <person name="Roberts A."/>
            <person name="Saif S."/>
            <person name="Shea T."/>
            <person name="Shenoy N."/>
            <person name="Sisk P."/>
            <person name="Stolte C."/>
            <person name="Sykes S."/>
            <person name="Walk T."/>
            <person name="White J."/>
            <person name="Yandava C."/>
            <person name="Haas B."/>
            <person name="Nusbaum C."/>
            <person name="Birren B."/>
        </authorList>
    </citation>
    <scope>NUCLEOTIDE SEQUENCE [LARGE SCALE GENOMIC DNA]</scope>
    <source>
        <strain evidence="3">R3-111a-1</strain>
    </source>
</reference>
<proteinExistence type="predicted"/>
<dbReference type="RefSeq" id="XP_009228325.1">
    <property type="nucleotide sequence ID" value="XM_009230061.1"/>
</dbReference>
<name>J3PF89_GAET3</name>